<evidence type="ECO:0000256" key="3">
    <source>
        <dbReference type="ARBA" id="ARBA00023015"/>
    </source>
</evidence>
<dbReference type="GO" id="GO:0016592">
    <property type="term" value="C:mediator complex"/>
    <property type="evidence" value="ECO:0007669"/>
    <property type="project" value="InterPro"/>
</dbReference>
<dbReference type="EMBL" id="JAGMUU010000001">
    <property type="protein sequence ID" value="KAH7162228.1"/>
    <property type="molecule type" value="Genomic_DNA"/>
</dbReference>
<evidence type="ECO:0000256" key="5">
    <source>
        <dbReference type="ARBA" id="ARBA00023242"/>
    </source>
</evidence>
<dbReference type="OrthoDB" id="203279at2759"/>
<evidence type="ECO:0000256" key="4">
    <source>
        <dbReference type="ARBA" id="ARBA00023163"/>
    </source>
</evidence>
<proteinExistence type="inferred from homology"/>
<dbReference type="AlphaFoldDB" id="A0A9P9FJR9"/>
<dbReference type="Proteomes" id="UP000717696">
    <property type="component" value="Unassembled WGS sequence"/>
</dbReference>
<sequence>MDRSQPASSNLMDTHNRLVADVLTRYRTLMMLATIQAEGERNNANPEAIAVTGISMKMEFDCLYTSVKELLALSRKIKELWVFGPLGRGDPNARAKEERIDRDVGAVASLLDGLNAAGMEDLARRCGGSWEALGSGDDASSSAAAASTTVTATTQADRTGAASGTAGR</sequence>
<organism evidence="7 8">
    <name type="scientific">Dactylonectria estremocensis</name>
    <dbReference type="NCBI Taxonomy" id="1079267"/>
    <lineage>
        <taxon>Eukaryota</taxon>
        <taxon>Fungi</taxon>
        <taxon>Dikarya</taxon>
        <taxon>Ascomycota</taxon>
        <taxon>Pezizomycotina</taxon>
        <taxon>Sordariomycetes</taxon>
        <taxon>Hypocreomycetidae</taxon>
        <taxon>Hypocreales</taxon>
        <taxon>Nectriaceae</taxon>
        <taxon>Dactylonectria</taxon>
    </lineage>
</organism>
<evidence type="ECO:0008006" key="9">
    <source>
        <dbReference type="Google" id="ProtNLM"/>
    </source>
</evidence>
<gene>
    <name evidence="7" type="ORF">B0J13DRAFT_535439</name>
</gene>
<feature type="region of interest" description="Disordered" evidence="6">
    <location>
        <begin position="133"/>
        <end position="168"/>
    </location>
</feature>
<keyword evidence="8" id="KW-1185">Reference proteome</keyword>
<comment type="similarity">
    <text evidence="2">Belongs to the Mediator complex subunit 22 family.</text>
</comment>
<evidence type="ECO:0000256" key="2">
    <source>
        <dbReference type="ARBA" id="ARBA00005942"/>
    </source>
</evidence>
<dbReference type="GO" id="GO:0003712">
    <property type="term" value="F:transcription coregulator activity"/>
    <property type="evidence" value="ECO:0007669"/>
    <property type="project" value="InterPro"/>
</dbReference>
<dbReference type="GO" id="GO:0006357">
    <property type="term" value="P:regulation of transcription by RNA polymerase II"/>
    <property type="evidence" value="ECO:0007669"/>
    <property type="project" value="InterPro"/>
</dbReference>
<keyword evidence="3" id="KW-0805">Transcription regulation</keyword>
<evidence type="ECO:0000256" key="6">
    <source>
        <dbReference type="SAM" id="MobiDB-lite"/>
    </source>
</evidence>
<keyword evidence="4" id="KW-0804">Transcription</keyword>
<accession>A0A9P9FJR9</accession>
<evidence type="ECO:0000313" key="8">
    <source>
        <dbReference type="Proteomes" id="UP000717696"/>
    </source>
</evidence>
<evidence type="ECO:0000256" key="1">
    <source>
        <dbReference type="ARBA" id="ARBA00004123"/>
    </source>
</evidence>
<dbReference type="InterPro" id="IPR009332">
    <property type="entry name" value="Med22"/>
</dbReference>
<comment type="caution">
    <text evidence="7">The sequence shown here is derived from an EMBL/GenBank/DDBJ whole genome shotgun (WGS) entry which is preliminary data.</text>
</comment>
<reference evidence="7" key="1">
    <citation type="journal article" date="2021" name="Nat. Commun.">
        <title>Genetic determinants of endophytism in the Arabidopsis root mycobiome.</title>
        <authorList>
            <person name="Mesny F."/>
            <person name="Miyauchi S."/>
            <person name="Thiergart T."/>
            <person name="Pickel B."/>
            <person name="Atanasova L."/>
            <person name="Karlsson M."/>
            <person name="Huettel B."/>
            <person name="Barry K.W."/>
            <person name="Haridas S."/>
            <person name="Chen C."/>
            <person name="Bauer D."/>
            <person name="Andreopoulos W."/>
            <person name="Pangilinan J."/>
            <person name="LaButti K."/>
            <person name="Riley R."/>
            <person name="Lipzen A."/>
            <person name="Clum A."/>
            <person name="Drula E."/>
            <person name="Henrissat B."/>
            <person name="Kohler A."/>
            <person name="Grigoriev I.V."/>
            <person name="Martin F.M."/>
            <person name="Hacquard S."/>
        </authorList>
    </citation>
    <scope>NUCLEOTIDE SEQUENCE</scope>
    <source>
        <strain evidence="7">MPI-CAGE-AT-0021</strain>
    </source>
</reference>
<keyword evidence="5" id="KW-0539">Nucleus</keyword>
<protein>
    <recommendedName>
        <fullName evidence="9">Mediator of RNA polymerase II transcription subunit 22</fullName>
    </recommendedName>
</protein>
<name>A0A9P9FJR9_9HYPO</name>
<dbReference type="Pfam" id="PF06179">
    <property type="entry name" value="Med22"/>
    <property type="match status" value="1"/>
</dbReference>
<evidence type="ECO:0000313" key="7">
    <source>
        <dbReference type="EMBL" id="KAH7162228.1"/>
    </source>
</evidence>
<feature type="compositionally biased region" description="Low complexity" evidence="6">
    <location>
        <begin position="139"/>
        <end position="156"/>
    </location>
</feature>
<comment type="subcellular location">
    <subcellularLocation>
        <location evidence="1">Nucleus</location>
    </subcellularLocation>
</comment>